<dbReference type="Proteomes" id="UP000238479">
    <property type="component" value="Chromosome 6"/>
</dbReference>
<keyword evidence="2" id="KW-0472">Membrane</keyword>
<protein>
    <submittedName>
        <fullName evidence="3">Uncharacterized protein</fullName>
    </submittedName>
</protein>
<dbReference type="Gramene" id="PRQ25581">
    <property type="protein sequence ID" value="PRQ25581"/>
    <property type="gene ID" value="RchiOBHm_Chr6g0285201"/>
</dbReference>
<proteinExistence type="predicted"/>
<evidence type="ECO:0000313" key="4">
    <source>
        <dbReference type="Proteomes" id="UP000238479"/>
    </source>
</evidence>
<comment type="caution">
    <text evidence="3">The sequence shown here is derived from an EMBL/GenBank/DDBJ whole genome shotgun (WGS) entry which is preliminary data.</text>
</comment>
<gene>
    <name evidence="3" type="ORF">RchiOBHm_Chr6g0285201</name>
</gene>
<reference evidence="3 4" key="1">
    <citation type="journal article" date="2018" name="Nat. Genet.">
        <title>The Rosa genome provides new insights in the design of modern roses.</title>
        <authorList>
            <person name="Bendahmane M."/>
        </authorList>
    </citation>
    <scope>NUCLEOTIDE SEQUENCE [LARGE SCALE GENOMIC DNA]</scope>
    <source>
        <strain evidence="4">cv. Old Blush</strain>
    </source>
</reference>
<name>A0A2P6PUH6_ROSCH</name>
<feature type="compositionally biased region" description="Basic and acidic residues" evidence="1">
    <location>
        <begin position="48"/>
        <end position="60"/>
    </location>
</feature>
<sequence length="98" mass="11431">MKNRAPISYLLQSVAKNLTPIAIGDYLSHTLFQRFGIRLKFKEIITSHQRSEGRSFDDKQSQTSSKGNRNETMILYLPKETLILLIWVSFFGQIRIWV</sequence>
<feature type="transmembrane region" description="Helical" evidence="2">
    <location>
        <begin position="74"/>
        <end position="96"/>
    </location>
</feature>
<evidence type="ECO:0000256" key="2">
    <source>
        <dbReference type="SAM" id="Phobius"/>
    </source>
</evidence>
<keyword evidence="4" id="KW-1185">Reference proteome</keyword>
<keyword evidence="2" id="KW-1133">Transmembrane helix</keyword>
<dbReference type="AlphaFoldDB" id="A0A2P6PUH6"/>
<keyword evidence="2" id="KW-0812">Transmembrane</keyword>
<organism evidence="3 4">
    <name type="scientific">Rosa chinensis</name>
    <name type="common">China rose</name>
    <dbReference type="NCBI Taxonomy" id="74649"/>
    <lineage>
        <taxon>Eukaryota</taxon>
        <taxon>Viridiplantae</taxon>
        <taxon>Streptophyta</taxon>
        <taxon>Embryophyta</taxon>
        <taxon>Tracheophyta</taxon>
        <taxon>Spermatophyta</taxon>
        <taxon>Magnoliopsida</taxon>
        <taxon>eudicotyledons</taxon>
        <taxon>Gunneridae</taxon>
        <taxon>Pentapetalae</taxon>
        <taxon>rosids</taxon>
        <taxon>fabids</taxon>
        <taxon>Rosales</taxon>
        <taxon>Rosaceae</taxon>
        <taxon>Rosoideae</taxon>
        <taxon>Rosoideae incertae sedis</taxon>
        <taxon>Rosa</taxon>
    </lineage>
</organism>
<evidence type="ECO:0000256" key="1">
    <source>
        <dbReference type="SAM" id="MobiDB-lite"/>
    </source>
</evidence>
<feature type="region of interest" description="Disordered" evidence="1">
    <location>
        <begin position="48"/>
        <end position="67"/>
    </location>
</feature>
<dbReference type="EMBL" id="PDCK01000044">
    <property type="protein sequence ID" value="PRQ25581.1"/>
    <property type="molecule type" value="Genomic_DNA"/>
</dbReference>
<accession>A0A2P6PUH6</accession>
<evidence type="ECO:0000313" key="3">
    <source>
        <dbReference type="EMBL" id="PRQ25581.1"/>
    </source>
</evidence>